<evidence type="ECO:0000313" key="2">
    <source>
        <dbReference type="Proteomes" id="UP000271974"/>
    </source>
</evidence>
<keyword evidence="2" id="KW-1185">Reference proteome</keyword>
<accession>A0A433SIE9</accession>
<name>A0A433SIE9_ELYCH</name>
<reference evidence="1 2" key="1">
    <citation type="submission" date="2019-01" db="EMBL/GenBank/DDBJ databases">
        <title>A draft genome assembly of the solar-powered sea slug Elysia chlorotica.</title>
        <authorList>
            <person name="Cai H."/>
            <person name="Li Q."/>
            <person name="Fang X."/>
            <person name="Li J."/>
            <person name="Curtis N.E."/>
            <person name="Altenburger A."/>
            <person name="Shibata T."/>
            <person name="Feng M."/>
            <person name="Maeda T."/>
            <person name="Schwartz J.A."/>
            <person name="Shigenobu S."/>
            <person name="Lundholm N."/>
            <person name="Nishiyama T."/>
            <person name="Yang H."/>
            <person name="Hasebe M."/>
            <person name="Li S."/>
            <person name="Pierce S.K."/>
            <person name="Wang J."/>
        </authorList>
    </citation>
    <scope>NUCLEOTIDE SEQUENCE [LARGE SCALE GENOMIC DNA]</scope>
    <source>
        <strain evidence="1">EC2010</strain>
        <tissue evidence="1">Whole organism of an adult</tissue>
    </source>
</reference>
<sequence>DGRQRAGPGGQLAGHVAELPELSHVEDESVGGGRGHGSPLVLIAVLADANHEHVESFIPGLLSFPGCGALLSGASVSDHHHHLNVSHLSELGVLPDVSDREVGIGHAGPVRKVQLAHAAQKLRLTARSRQTKSWALVV</sequence>
<dbReference type="Proteomes" id="UP000271974">
    <property type="component" value="Unassembled WGS sequence"/>
</dbReference>
<dbReference type="EMBL" id="RQTK01002100">
    <property type="protein sequence ID" value="RUS68688.1"/>
    <property type="molecule type" value="Genomic_DNA"/>
</dbReference>
<proteinExistence type="predicted"/>
<feature type="non-terminal residue" evidence="1">
    <location>
        <position position="138"/>
    </location>
</feature>
<comment type="caution">
    <text evidence="1">The sequence shown here is derived from an EMBL/GenBank/DDBJ whole genome shotgun (WGS) entry which is preliminary data.</text>
</comment>
<gene>
    <name evidence="1" type="ORF">EGW08_023551</name>
</gene>
<organism evidence="1 2">
    <name type="scientific">Elysia chlorotica</name>
    <name type="common">Eastern emerald elysia</name>
    <name type="synonym">Sea slug</name>
    <dbReference type="NCBI Taxonomy" id="188477"/>
    <lineage>
        <taxon>Eukaryota</taxon>
        <taxon>Metazoa</taxon>
        <taxon>Spiralia</taxon>
        <taxon>Lophotrochozoa</taxon>
        <taxon>Mollusca</taxon>
        <taxon>Gastropoda</taxon>
        <taxon>Heterobranchia</taxon>
        <taxon>Euthyneura</taxon>
        <taxon>Panpulmonata</taxon>
        <taxon>Sacoglossa</taxon>
        <taxon>Placobranchoidea</taxon>
        <taxon>Plakobranchidae</taxon>
        <taxon>Elysia</taxon>
    </lineage>
</organism>
<evidence type="ECO:0000313" key="1">
    <source>
        <dbReference type="EMBL" id="RUS68688.1"/>
    </source>
</evidence>
<feature type="non-terminal residue" evidence="1">
    <location>
        <position position="1"/>
    </location>
</feature>
<protein>
    <submittedName>
        <fullName evidence="1">Uncharacterized protein</fullName>
    </submittedName>
</protein>
<dbReference type="AlphaFoldDB" id="A0A433SIE9"/>